<sequence>MVRRPDPPAPMTVAELVQYGPLPGIRMFGAAGRDGEVLDVRIVDRREALDDLRPHTAVVLTDTLARTGWVVEMALRKAWEHAAACVVVPEAAVAAHPPGALADRLGVPLLLIREDALEGAVRIASAVSRPDAGRTALLAQAAQRLAAAGPHADRVLAALHTVLPATSVALTDPMGGMLTGRRAALDSADPVRLDVPGPDGRPLVVLVADSRSKEAGWAATAEAVLRLAVPALTAWAATRRLGEEQLARRSELLLDRLTHASPEQDEAARERIRTEAAALGWPLSGPIIAFALRPAADPGTGTEPGPALRALWARYGVGGPLVAHGDGWVSWRSAAADLPDAGPEVWLRQGETQLLAAVRAIADRLPVAGGVAGPATGPDTLGAALDDARAAAAVAAVPGSVVRADRMGPAQLLSALPAAALRRPAEVVLAPLLRADRDGALLRTLAVVLDQGAAPSEAAAILGVHRNTVAARLERIRALGFDPDDPDQRLSLHLACRVLLTGPE</sequence>
<dbReference type="Pfam" id="PF17853">
    <property type="entry name" value="GGDEF_2"/>
    <property type="match status" value="1"/>
</dbReference>
<feature type="domain" description="PucR C-terminal helix-turn-helix" evidence="2">
    <location>
        <begin position="441"/>
        <end position="498"/>
    </location>
</feature>
<comment type="similarity">
    <text evidence="1">Belongs to the CdaR family.</text>
</comment>
<organism evidence="4 5">
    <name type="scientific">Kitasatospora cinereorecta</name>
    <dbReference type="NCBI Taxonomy" id="285560"/>
    <lineage>
        <taxon>Bacteria</taxon>
        <taxon>Bacillati</taxon>
        <taxon>Actinomycetota</taxon>
        <taxon>Actinomycetes</taxon>
        <taxon>Kitasatosporales</taxon>
        <taxon>Streptomycetaceae</taxon>
        <taxon>Kitasatospora</taxon>
    </lineage>
</organism>
<dbReference type="EMBL" id="JBHSOC010000002">
    <property type="protein sequence ID" value="MFC5640045.1"/>
    <property type="molecule type" value="Genomic_DNA"/>
</dbReference>
<gene>
    <name evidence="4" type="ORF">ACFPZF_01580</name>
</gene>
<comment type="caution">
    <text evidence="4">The sequence shown here is derived from an EMBL/GenBank/DDBJ whole genome shotgun (WGS) entry which is preliminary data.</text>
</comment>
<accession>A0ABW0V6D3</accession>
<evidence type="ECO:0000259" key="3">
    <source>
        <dbReference type="Pfam" id="PF17853"/>
    </source>
</evidence>
<dbReference type="InterPro" id="IPR041522">
    <property type="entry name" value="CdaR_GGDEF"/>
</dbReference>
<dbReference type="PANTHER" id="PTHR33744:SF1">
    <property type="entry name" value="DNA-BINDING TRANSCRIPTIONAL ACTIVATOR ADER"/>
    <property type="match status" value="1"/>
</dbReference>
<evidence type="ECO:0000313" key="4">
    <source>
        <dbReference type="EMBL" id="MFC5640045.1"/>
    </source>
</evidence>
<evidence type="ECO:0000313" key="5">
    <source>
        <dbReference type="Proteomes" id="UP001596066"/>
    </source>
</evidence>
<dbReference type="PANTHER" id="PTHR33744">
    <property type="entry name" value="CARBOHYDRATE DIACID REGULATOR"/>
    <property type="match status" value="1"/>
</dbReference>
<keyword evidence="5" id="KW-1185">Reference proteome</keyword>
<evidence type="ECO:0000259" key="2">
    <source>
        <dbReference type="Pfam" id="PF13556"/>
    </source>
</evidence>
<dbReference type="InterPro" id="IPR051448">
    <property type="entry name" value="CdaR-like_regulators"/>
</dbReference>
<dbReference type="RefSeq" id="WP_346142026.1">
    <property type="nucleotide sequence ID" value="NZ_BAAAUA010000008.1"/>
</dbReference>
<dbReference type="Pfam" id="PF13556">
    <property type="entry name" value="HTH_30"/>
    <property type="match status" value="1"/>
</dbReference>
<evidence type="ECO:0000256" key="1">
    <source>
        <dbReference type="ARBA" id="ARBA00006754"/>
    </source>
</evidence>
<feature type="domain" description="CdaR GGDEF-like" evidence="3">
    <location>
        <begin position="268"/>
        <end position="394"/>
    </location>
</feature>
<dbReference type="InterPro" id="IPR042070">
    <property type="entry name" value="PucR_C-HTH_sf"/>
</dbReference>
<dbReference type="Proteomes" id="UP001596066">
    <property type="component" value="Unassembled WGS sequence"/>
</dbReference>
<reference evidence="5" key="1">
    <citation type="journal article" date="2019" name="Int. J. Syst. Evol. Microbiol.">
        <title>The Global Catalogue of Microorganisms (GCM) 10K type strain sequencing project: providing services to taxonomists for standard genome sequencing and annotation.</title>
        <authorList>
            <consortium name="The Broad Institute Genomics Platform"/>
            <consortium name="The Broad Institute Genome Sequencing Center for Infectious Disease"/>
            <person name="Wu L."/>
            <person name="Ma J."/>
        </authorList>
    </citation>
    <scope>NUCLEOTIDE SEQUENCE [LARGE SCALE GENOMIC DNA]</scope>
    <source>
        <strain evidence="5">CGMCC 4.1622</strain>
    </source>
</reference>
<name>A0ABW0V6D3_9ACTN</name>
<dbReference type="InterPro" id="IPR025736">
    <property type="entry name" value="PucR_C-HTH_dom"/>
</dbReference>
<proteinExistence type="inferred from homology"/>
<dbReference type="Gene3D" id="1.10.10.2840">
    <property type="entry name" value="PucR C-terminal helix-turn-helix domain"/>
    <property type="match status" value="1"/>
</dbReference>
<protein>
    <submittedName>
        <fullName evidence="4">PucR family transcriptional regulator</fullName>
    </submittedName>
</protein>